<keyword evidence="3" id="KW-1185">Reference proteome</keyword>
<dbReference type="KEGG" id="cari:FNU76_02755"/>
<dbReference type="RefSeq" id="WP_143856284.1">
    <property type="nucleotide sequence ID" value="NZ_CP041730.1"/>
</dbReference>
<dbReference type="InterPro" id="IPR038296">
    <property type="entry name" value="ParD_sf"/>
</dbReference>
<dbReference type="SUPFAM" id="SSF47413">
    <property type="entry name" value="lambda repressor-like DNA-binding domains"/>
    <property type="match status" value="1"/>
</dbReference>
<name>A0A516SB31_9NEIS</name>
<sequence length="183" mass="20416">MSELARRLTVEFEDRDYAHAYLEQFANMAIAAQIKALREQRGLTQAQLADLTGMKLAQISALEDVDYDAWTIRTLRKLAHAFDAHLAFSFKPFSKGILDVVNFSESRLEVQDRSEDMTSAAVRELRLSEKGASDEEQALDDLQALLSCRMSEVLRGDVVDRSITDVADQILASSGSARPGYMP</sequence>
<dbReference type="Proteomes" id="UP000317550">
    <property type="component" value="Chromosome"/>
</dbReference>
<dbReference type="Gene3D" id="6.10.180.10">
    <property type="entry name" value="Antitoxin ParD"/>
    <property type="match status" value="1"/>
</dbReference>
<dbReference type="InterPro" id="IPR001387">
    <property type="entry name" value="Cro/C1-type_HTH"/>
</dbReference>
<dbReference type="Pfam" id="PF01381">
    <property type="entry name" value="HTH_3"/>
    <property type="match status" value="1"/>
</dbReference>
<evidence type="ECO:0000313" key="2">
    <source>
        <dbReference type="EMBL" id="QDQ25359.1"/>
    </source>
</evidence>
<dbReference type="CDD" id="cd00093">
    <property type="entry name" value="HTH_XRE"/>
    <property type="match status" value="1"/>
</dbReference>
<dbReference type="PROSITE" id="PS50943">
    <property type="entry name" value="HTH_CROC1"/>
    <property type="match status" value="1"/>
</dbReference>
<feature type="domain" description="HTH cro/C1-type" evidence="1">
    <location>
        <begin position="34"/>
        <end position="89"/>
    </location>
</feature>
<accession>A0A516SB31</accession>
<dbReference type="Gene3D" id="1.10.260.40">
    <property type="entry name" value="lambda repressor-like DNA-binding domains"/>
    <property type="match status" value="1"/>
</dbReference>
<dbReference type="EMBL" id="CP041730">
    <property type="protein sequence ID" value="QDQ25359.1"/>
    <property type="molecule type" value="Genomic_DNA"/>
</dbReference>
<reference evidence="3" key="1">
    <citation type="submission" date="2019-07" db="EMBL/GenBank/DDBJ databases">
        <title>Chitinimonas sp. nov., isolated from Ny-Alesund, arctica soil.</title>
        <authorList>
            <person name="Xu Q."/>
            <person name="Peng F."/>
        </authorList>
    </citation>
    <scope>NUCLEOTIDE SEQUENCE [LARGE SCALE GENOMIC DNA]</scope>
    <source>
        <strain evidence="3">R3-44</strain>
    </source>
</reference>
<protein>
    <submittedName>
        <fullName evidence="2">Helix-turn-helix transcriptional regulator</fullName>
    </submittedName>
</protein>
<proteinExistence type="predicted"/>
<dbReference type="OrthoDB" id="5738376at2"/>
<dbReference type="AlphaFoldDB" id="A0A516SB31"/>
<dbReference type="InterPro" id="IPR010982">
    <property type="entry name" value="Lambda_DNA-bd_dom_sf"/>
</dbReference>
<organism evidence="2 3">
    <name type="scientific">Chitinimonas arctica</name>
    <dbReference type="NCBI Taxonomy" id="2594795"/>
    <lineage>
        <taxon>Bacteria</taxon>
        <taxon>Pseudomonadati</taxon>
        <taxon>Pseudomonadota</taxon>
        <taxon>Betaproteobacteria</taxon>
        <taxon>Neisseriales</taxon>
        <taxon>Chitinibacteraceae</taxon>
        <taxon>Chitinimonas</taxon>
    </lineage>
</organism>
<dbReference type="GO" id="GO:0003677">
    <property type="term" value="F:DNA binding"/>
    <property type="evidence" value="ECO:0007669"/>
    <property type="project" value="InterPro"/>
</dbReference>
<dbReference type="SMART" id="SM00530">
    <property type="entry name" value="HTH_XRE"/>
    <property type="match status" value="1"/>
</dbReference>
<evidence type="ECO:0000313" key="3">
    <source>
        <dbReference type="Proteomes" id="UP000317550"/>
    </source>
</evidence>
<evidence type="ECO:0000259" key="1">
    <source>
        <dbReference type="PROSITE" id="PS50943"/>
    </source>
</evidence>
<gene>
    <name evidence="2" type="ORF">FNU76_02755</name>
</gene>